<dbReference type="EMBL" id="PHHF01000023">
    <property type="protein sequence ID" value="PTD25643.1"/>
    <property type="molecule type" value="Genomic_DNA"/>
</dbReference>
<feature type="transmembrane region" description="Helical" evidence="6">
    <location>
        <begin position="158"/>
        <end position="180"/>
    </location>
</feature>
<keyword evidence="4 6" id="KW-1133">Transmembrane helix</keyword>
<dbReference type="AlphaFoldDB" id="A0A2T4I5N9"/>
<keyword evidence="9" id="KW-1185">Reference proteome</keyword>
<feature type="transmembrane region" description="Helical" evidence="6">
    <location>
        <begin position="12"/>
        <end position="32"/>
    </location>
</feature>
<dbReference type="Pfam" id="PF00892">
    <property type="entry name" value="EamA"/>
    <property type="match status" value="2"/>
</dbReference>
<comment type="caution">
    <text evidence="8">The sequence shown here is derived from an EMBL/GenBank/DDBJ whole genome shotgun (WGS) entry which is preliminary data.</text>
</comment>
<feature type="transmembrane region" description="Helical" evidence="6">
    <location>
        <begin position="256"/>
        <end position="274"/>
    </location>
</feature>
<accession>A0A2T4I5N9</accession>
<organism evidence="8 9">
    <name type="scientific">Edaphosphingomonas fennica</name>
    <dbReference type="NCBI Taxonomy" id="114404"/>
    <lineage>
        <taxon>Bacteria</taxon>
        <taxon>Pseudomonadati</taxon>
        <taxon>Pseudomonadota</taxon>
        <taxon>Alphaproteobacteria</taxon>
        <taxon>Sphingomonadales</taxon>
        <taxon>Rhizorhabdaceae</taxon>
        <taxon>Edaphosphingomonas</taxon>
    </lineage>
</organism>
<evidence type="ECO:0000256" key="2">
    <source>
        <dbReference type="ARBA" id="ARBA00007362"/>
    </source>
</evidence>
<keyword evidence="5 6" id="KW-0472">Membrane</keyword>
<gene>
    <name evidence="8" type="ORF">CV103_05435</name>
</gene>
<dbReference type="SUPFAM" id="SSF103481">
    <property type="entry name" value="Multidrug resistance efflux transporter EmrE"/>
    <property type="match status" value="2"/>
</dbReference>
<feature type="transmembrane region" description="Helical" evidence="6">
    <location>
        <begin position="280"/>
        <end position="298"/>
    </location>
</feature>
<feature type="transmembrane region" description="Helical" evidence="6">
    <location>
        <begin position="224"/>
        <end position="244"/>
    </location>
</feature>
<feature type="transmembrane region" description="Helical" evidence="6">
    <location>
        <begin position="192"/>
        <end position="212"/>
    </location>
</feature>
<dbReference type="GO" id="GO:0016020">
    <property type="term" value="C:membrane"/>
    <property type="evidence" value="ECO:0007669"/>
    <property type="project" value="UniProtKB-SubCell"/>
</dbReference>
<comment type="similarity">
    <text evidence="2">Belongs to the EamA transporter family.</text>
</comment>
<evidence type="ECO:0000256" key="1">
    <source>
        <dbReference type="ARBA" id="ARBA00004141"/>
    </source>
</evidence>
<evidence type="ECO:0000256" key="4">
    <source>
        <dbReference type="ARBA" id="ARBA00022989"/>
    </source>
</evidence>
<evidence type="ECO:0000259" key="7">
    <source>
        <dbReference type="Pfam" id="PF00892"/>
    </source>
</evidence>
<feature type="transmembrane region" description="Helical" evidence="6">
    <location>
        <begin position="44"/>
        <end position="62"/>
    </location>
</feature>
<comment type="subcellular location">
    <subcellularLocation>
        <location evidence="1">Membrane</location>
        <topology evidence="1">Multi-pass membrane protein</topology>
    </subcellularLocation>
</comment>
<reference evidence="8 9" key="1">
    <citation type="submission" date="2017-11" db="EMBL/GenBank/DDBJ databases">
        <title>Sphingomonas oleivorans sp. nov., isolated from oil-contaminated soil.</title>
        <authorList>
            <person name="Wang L."/>
            <person name="Chen L."/>
        </authorList>
    </citation>
    <scope>NUCLEOTIDE SEQUENCE [LARGE SCALE GENOMIC DNA]</scope>
    <source>
        <strain evidence="8 9">K101</strain>
    </source>
</reference>
<feature type="transmembrane region" description="Helical" evidence="6">
    <location>
        <begin position="99"/>
        <end position="119"/>
    </location>
</feature>
<evidence type="ECO:0000256" key="3">
    <source>
        <dbReference type="ARBA" id="ARBA00022692"/>
    </source>
</evidence>
<dbReference type="InterPro" id="IPR000620">
    <property type="entry name" value="EamA_dom"/>
</dbReference>
<feature type="transmembrane region" description="Helical" evidence="6">
    <location>
        <begin position="131"/>
        <end position="152"/>
    </location>
</feature>
<dbReference type="RefSeq" id="WP_107394220.1">
    <property type="nucleotide sequence ID" value="NZ_PHHF01000023.1"/>
</dbReference>
<dbReference type="PANTHER" id="PTHR32322:SF2">
    <property type="entry name" value="EAMA DOMAIN-CONTAINING PROTEIN"/>
    <property type="match status" value="1"/>
</dbReference>
<feature type="domain" description="EamA" evidence="7">
    <location>
        <begin position="19"/>
        <end position="146"/>
    </location>
</feature>
<sequence>MSEAPLSPATQARVFLPLAVVTLVWSSTWLVIRDQIALVPPTWSVAYRFAVGAMAMMAYAAVTKQTLRLTREGWRMAIAVGITQFVLNFNFVYRAEHYVTSGLVAVVFALLVVPNAILGRIFLGQGLSGRFVAGSVVAGLGIAMLFIHELAAGGAGQAAVAAGIGFTLMAIMSASTANVLQATETAKRQPMVAVLAWAMAIGSGLNMLIALATVGPPTFDPRPAYALGTLYLGVIGSALTFPLYFGVVRAIGPARAAYSSVVIPVLAMGLSTIFEGYRWSALPAAGGLLTLAGLVIALKARSPAR</sequence>
<name>A0A2T4I5N9_9SPHN</name>
<dbReference type="InterPro" id="IPR037185">
    <property type="entry name" value="EmrE-like"/>
</dbReference>
<evidence type="ECO:0000313" key="9">
    <source>
        <dbReference type="Proteomes" id="UP000241206"/>
    </source>
</evidence>
<dbReference type="PANTHER" id="PTHR32322">
    <property type="entry name" value="INNER MEMBRANE TRANSPORTER"/>
    <property type="match status" value="1"/>
</dbReference>
<proteinExistence type="inferred from homology"/>
<dbReference type="InterPro" id="IPR050638">
    <property type="entry name" value="AA-Vitamin_Transporters"/>
</dbReference>
<feature type="domain" description="EamA" evidence="7">
    <location>
        <begin position="164"/>
        <end position="297"/>
    </location>
</feature>
<protein>
    <submittedName>
        <fullName evidence="8">EamA family transporter</fullName>
    </submittedName>
</protein>
<evidence type="ECO:0000313" key="8">
    <source>
        <dbReference type="EMBL" id="PTD25643.1"/>
    </source>
</evidence>
<evidence type="ECO:0000256" key="6">
    <source>
        <dbReference type="SAM" id="Phobius"/>
    </source>
</evidence>
<evidence type="ECO:0000256" key="5">
    <source>
        <dbReference type="ARBA" id="ARBA00023136"/>
    </source>
</evidence>
<keyword evidence="3 6" id="KW-0812">Transmembrane</keyword>
<dbReference type="Proteomes" id="UP000241206">
    <property type="component" value="Unassembled WGS sequence"/>
</dbReference>